<evidence type="ECO:0000256" key="1">
    <source>
        <dbReference type="SAM" id="Phobius"/>
    </source>
</evidence>
<reference evidence="3" key="1">
    <citation type="journal article" date="2019" name="Int. J. Syst. Evol. Microbiol.">
        <title>The Global Catalogue of Microorganisms (GCM) 10K type strain sequencing project: providing services to taxonomists for standard genome sequencing and annotation.</title>
        <authorList>
            <consortium name="The Broad Institute Genomics Platform"/>
            <consortium name="The Broad Institute Genome Sequencing Center for Infectious Disease"/>
            <person name="Wu L."/>
            <person name="Ma J."/>
        </authorList>
    </citation>
    <scope>NUCLEOTIDE SEQUENCE [LARGE SCALE GENOMIC DNA]</scope>
    <source>
        <strain evidence="3">XZYJT-10</strain>
    </source>
</reference>
<keyword evidence="1" id="KW-0812">Transmembrane</keyword>
<dbReference type="Proteomes" id="UP001596548">
    <property type="component" value="Unassembled WGS sequence"/>
</dbReference>
<sequence>MTWLWTLLIVIGIAMIVVAVWPSIRGNKRDATPDDQNADGV</sequence>
<protein>
    <submittedName>
        <fullName evidence="2">Uncharacterized protein</fullName>
    </submittedName>
</protein>
<comment type="caution">
    <text evidence="2">The sequence shown here is derived from an EMBL/GenBank/DDBJ whole genome shotgun (WGS) entry which is preliminary data.</text>
</comment>
<accession>A0ABW2HUF7</accession>
<evidence type="ECO:0000313" key="2">
    <source>
        <dbReference type="EMBL" id="MFC7276454.1"/>
    </source>
</evidence>
<keyword evidence="3" id="KW-1185">Reference proteome</keyword>
<feature type="transmembrane region" description="Helical" evidence="1">
    <location>
        <begin position="6"/>
        <end position="24"/>
    </location>
</feature>
<evidence type="ECO:0000313" key="3">
    <source>
        <dbReference type="Proteomes" id="UP001596548"/>
    </source>
</evidence>
<proteinExistence type="predicted"/>
<dbReference type="RefSeq" id="WP_378970820.1">
    <property type="nucleotide sequence ID" value="NZ_JBHTBJ010000015.1"/>
</dbReference>
<keyword evidence="1" id="KW-0472">Membrane</keyword>
<keyword evidence="1" id="KW-1133">Transmembrane helix</keyword>
<dbReference type="EMBL" id="JBHTBJ010000015">
    <property type="protein sequence ID" value="MFC7276454.1"/>
    <property type="molecule type" value="Genomic_DNA"/>
</dbReference>
<name>A0ABW2HUF7_9ACTN</name>
<gene>
    <name evidence="2" type="ORF">ACFQS1_20880</name>
</gene>
<organism evidence="2 3">
    <name type="scientific">Paractinoplanes rhizophilus</name>
    <dbReference type="NCBI Taxonomy" id="1416877"/>
    <lineage>
        <taxon>Bacteria</taxon>
        <taxon>Bacillati</taxon>
        <taxon>Actinomycetota</taxon>
        <taxon>Actinomycetes</taxon>
        <taxon>Micromonosporales</taxon>
        <taxon>Micromonosporaceae</taxon>
        <taxon>Paractinoplanes</taxon>
    </lineage>
</organism>